<keyword evidence="3" id="KW-0808">Transferase</keyword>
<dbReference type="InterPro" id="IPR001173">
    <property type="entry name" value="Glyco_trans_2-like"/>
</dbReference>
<dbReference type="InterPro" id="IPR029044">
    <property type="entry name" value="Nucleotide-diphossugar_trans"/>
</dbReference>
<proteinExistence type="inferred from homology"/>
<evidence type="ECO:0000259" key="2">
    <source>
        <dbReference type="Pfam" id="PF00535"/>
    </source>
</evidence>
<sequence length="253" mass="29200">MLGNTNNNPLISIVTPAYNSEAYIKDAIDSVLKQTYVNWEMIIVDDCSKDKTVEMVRQYSDPRIKLVQLSKNSGPAVARNTAMENARGRYLAFLDSDDQWLPEKLEKQLLHMQENDIAFSFTKYMKVDEDGKDIGTIVEAPDTLSYKRLLKDNVIGCLTVMVDKEKVGNLKMENIRTRQDWVLWLTILKKGFQAHGLQEVLAKYRERPNSVSSNKLKMAKQNWKVYREIEGFGLVKSIIIFIIHLFHKAKRIL</sequence>
<dbReference type="Gene3D" id="3.90.550.10">
    <property type="entry name" value="Spore Coat Polysaccharide Biosynthesis Protein SpsA, Chain A"/>
    <property type="match status" value="1"/>
</dbReference>
<evidence type="ECO:0000313" key="3">
    <source>
        <dbReference type="EMBL" id="AST93383.1"/>
    </source>
</evidence>
<gene>
    <name evidence="3" type="ORF">BC6307_20005</name>
</gene>
<dbReference type="Pfam" id="PF00535">
    <property type="entry name" value="Glycos_transf_2"/>
    <property type="match status" value="1"/>
</dbReference>
<evidence type="ECO:0000313" key="4">
    <source>
        <dbReference type="Proteomes" id="UP000215224"/>
    </source>
</evidence>
<dbReference type="EMBL" id="CP018866">
    <property type="protein sequence ID" value="AST93383.1"/>
    <property type="molecule type" value="Genomic_DNA"/>
</dbReference>
<reference evidence="3 4" key="1">
    <citation type="submission" date="2016-12" db="EMBL/GenBank/DDBJ databases">
        <title>The whole genome sequencing and assembly of Bacillus cohnii DSM 6307T strain.</title>
        <authorList>
            <person name="Lee Y.-J."/>
            <person name="Yi H."/>
            <person name="Bahn Y.-S."/>
            <person name="Kim J.F."/>
            <person name="Lee D.-W."/>
        </authorList>
    </citation>
    <scope>NUCLEOTIDE SEQUENCE [LARGE SCALE GENOMIC DNA]</scope>
    <source>
        <strain evidence="3 4">DSM 6307</strain>
    </source>
</reference>
<dbReference type="FunFam" id="3.90.550.10:FF:000130">
    <property type="entry name" value="Family 2 glycosyl transferase"/>
    <property type="match status" value="1"/>
</dbReference>
<dbReference type="CDD" id="cd00761">
    <property type="entry name" value="Glyco_tranf_GTA_type"/>
    <property type="match status" value="1"/>
</dbReference>
<name>A0A223KVJ2_9BACI</name>
<accession>A0A223KVJ2</accession>
<comment type="similarity">
    <text evidence="1">Belongs to the glycosyltransferase 2 family.</text>
</comment>
<dbReference type="Proteomes" id="UP000215224">
    <property type="component" value="Chromosome"/>
</dbReference>
<dbReference type="GO" id="GO:0016758">
    <property type="term" value="F:hexosyltransferase activity"/>
    <property type="evidence" value="ECO:0007669"/>
    <property type="project" value="UniProtKB-ARBA"/>
</dbReference>
<dbReference type="SUPFAM" id="SSF53448">
    <property type="entry name" value="Nucleotide-diphospho-sugar transferases"/>
    <property type="match status" value="1"/>
</dbReference>
<dbReference type="AlphaFoldDB" id="A0A223KVJ2"/>
<protein>
    <submittedName>
        <fullName evidence="3">Glycosyl transferase</fullName>
    </submittedName>
</protein>
<feature type="domain" description="Glycosyltransferase 2-like" evidence="2">
    <location>
        <begin position="12"/>
        <end position="136"/>
    </location>
</feature>
<dbReference type="KEGG" id="bcoh:BC6307_20005"/>
<dbReference type="STRING" id="1314751.GCA_001591425_02901"/>
<organism evidence="3 4">
    <name type="scientific">Sutcliffiella cohnii</name>
    <dbReference type="NCBI Taxonomy" id="33932"/>
    <lineage>
        <taxon>Bacteria</taxon>
        <taxon>Bacillati</taxon>
        <taxon>Bacillota</taxon>
        <taxon>Bacilli</taxon>
        <taxon>Bacillales</taxon>
        <taxon>Bacillaceae</taxon>
        <taxon>Sutcliffiella</taxon>
    </lineage>
</organism>
<keyword evidence="4" id="KW-1185">Reference proteome</keyword>
<dbReference type="PANTHER" id="PTHR22916:SF3">
    <property type="entry name" value="UDP-GLCNAC:BETAGAL BETA-1,3-N-ACETYLGLUCOSAMINYLTRANSFERASE-LIKE PROTEIN 1"/>
    <property type="match status" value="1"/>
</dbReference>
<evidence type="ECO:0000256" key="1">
    <source>
        <dbReference type="ARBA" id="ARBA00006739"/>
    </source>
</evidence>
<dbReference type="RefSeq" id="WP_066417559.1">
    <property type="nucleotide sequence ID" value="NZ_CP018866.1"/>
</dbReference>
<dbReference type="PANTHER" id="PTHR22916">
    <property type="entry name" value="GLYCOSYLTRANSFERASE"/>
    <property type="match status" value="1"/>
</dbReference>